<dbReference type="EC" id="3.5.1.28" evidence="2"/>
<dbReference type="PANTHER" id="PTHR30404:SF0">
    <property type="entry name" value="N-ACETYLMURAMOYL-L-ALANINE AMIDASE AMIC"/>
    <property type="match status" value="1"/>
</dbReference>
<dbReference type="GO" id="GO:0030288">
    <property type="term" value="C:outer membrane-bounded periplasmic space"/>
    <property type="evidence" value="ECO:0007669"/>
    <property type="project" value="TreeGrafter"/>
</dbReference>
<keyword evidence="6" id="KW-1185">Reference proteome</keyword>
<dbReference type="FunFam" id="3.40.630.40:FF:000005">
    <property type="entry name" value="N-acetylmuramoyl-L-alanine amidase (AmiA)"/>
    <property type="match status" value="1"/>
</dbReference>
<dbReference type="InterPro" id="IPR050695">
    <property type="entry name" value="N-acetylmuramoyl_amidase_3"/>
</dbReference>
<dbReference type="AlphaFoldDB" id="Q30SN0"/>
<dbReference type="Gene3D" id="2.60.40.3500">
    <property type="match status" value="1"/>
</dbReference>
<dbReference type="EMBL" id="CP000153">
    <property type="protein sequence ID" value="ABB44001.1"/>
    <property type="molecule type" value="Genomic_DNA"/>
</dbReference>
<feature type="domain" description="MurNAc-LAA" evidence="4">
    <location>
        <begin position="308"/>
        <end position="463"/>
    </location>
</feature>
<comment type="catalytic activity">
    <reaction evidence="1">
        <text>Hydrolyzes the link between N-acetylmuramoyl residues and L-amino acid residues in certain cell-wall glycopeptides.</text>
        <dbReference type="EC" id="3.5.1.28"/>
    </reaction>
</comment>
<dbReference type="CDD" id="cd02696">
    <property type="entry name" value="MurNAc-LAA"/>
    <property type="match status" value="1"/>
</dbReference>
<protein>
    <recommendedName>
        <fullName evidence="2">N-acetylmuramoyl-L-alanine amidase</fullName>
        <ecNumber evidence="2">3.5.1.28</ecNumber>
    </recommendedName>
</protein>
<dbReference type="SUPFAM" id="SSF53187">
    <property type="entry name" value="Zn-dependent exopeptidases"/>
    <property type="match status" value="1"/>
</dbReference>
<evidence type="ECO:0000313" key="6">
    <source>
        <dbReference type="Proteomes" id="UP000002714"/>
    </source>
</evidence>
<evidence type="ECO:0000256" key="2">
    <source>
        <dbReference type="ARBA" id="ARBA00011901"/>
    </source>
</evidence>
<dbReference type="InterPro" id="IPR002508">
    <property type="entry name" value="MurNAc-LAA_cat"/>
</dbReference>
<dbReference type="Gene3D" id="3.40.630.40">
    <property type="entry name" value="Zn-dependent exopeptidases"/>
    <property type="match status" value="1"/>
</dbReference>
<evidence type="ECO:0000313" key="5">
    <source>
        <dbReference type="EMBL" id="ABB44001.1"/>
    </source>
</evidence>
<keyword evidence="3 5" id="KW-0378">Hydrolase</keyword>
<dbReference type="RefSeq" id="WP_011372355.1">
    <property type="nucleotide sequence ID" value="NC_007575.1"/>
</dbReference>
<dbReference type="HOGENOM" id="CLU_014322_11_1_7"/>
<dbReference type="GO" id="GO:0009253">
    <property type="term" value="P:peptidoglycan catabolic process"/>
    <property type="evidence" value="ECO:0007669"/>
    <property type="project" value="InterPro"/>
</dbReference>
<reference evidence="5 6" key="1">
    <citation type="journal article" date="2008" name="Appl. Environ. Microbiol.">
        <title>Genome of the epsilonproteobacterial chemolithoautotroph Sulfurimonas denitrificans.</title>
        <authorList>
            <person name="Sievert S.M."/>
            <person name="Scott K.M."/>
            <person name="Klotz M.G."/>
            <person name="Chain P.S.G."/>
            <person name="Hauser L.J."/>
            <person name="Hemp J."/>
            <person name="Huegler M."/>
            <person name="Land M."/>
            <person name="Lapidus A."/>
            <person name="Larimer F.W."/>
            <person name="Lucas S."/>
            <person name="Malfatti S.A."/>
            <person name="Meyer F."/>
            <person name="Paulsen I.T."/>
            <person name="Ren Q."/>
            <person name="Simon J."/>
            <person name="Bailey K."/>
            <person name="Diaz E."/>
            <person name="Fitzpatrick K.A."/>
            <person name="Glover B."/>
            <person name="Gwatney N."/>
            <person name="Korajkic A."/>
            <person name="Long A."/>
            <person name="Mobberley J.M."/>
            <person name="Pantry S.N."/>
            <person name="Pazder G."/>
            <person name="Peterson S."/>
            <person name="Quintanilla J.D."/>
            <person name="Sprinkle R."/>
            <person name="Stephens J."/>
            <person name="Thomas P."/>
            <person name="Vaughn R."/>
            <person name="Weber M.J."/>
            <person name="Wooten L.L."/>
        </authorList>
    </citation>
    <scope>NUCLEOTIDE SEQUENCE [LARGE SCALE GENOMIC DNA]</scope>
    <source>
        <strain evidence="6">ATCC 33889 / DSM 1251</strain>
    </source>
</reference>
<organism evidence="5 6">
    <name type="scientific">Sulfurimonas denitrificans (strain ATCC 33889 / DSM 1251)</name>
    <name type="common">Thiomicrospira denitrificans (strain ATCC 33889 / DSM 1251)</name>
    <dbReference type="NCBI Taxonomy" id="326298"/>
    <lineage>
        <taxon>Bacteria</taxon>
        <taxon>Pseudomonadati</taxon>
        <taxon>Campylobacterota</taxon>
        <taxon>Epsilonproteobacteria</taxon>
        <taxon>Campylobacterales</taxon>
        <taxon>Sulfurimonadaceae</taxon>
        <taxon>Sulfurimonas</taxon>
    </lineage>
</organism>
<dbReference type="GO" id="GO:0008745">
    <property type="term" value="F:N-acetylmuramoyl-L-alanine amidase activity"/>
    <property type="evidence" value="ECO:0007669"/>
    <property type="project" value="UniProtKB-EC"/>
</dbReference>
<dbReference type="PANTHER" id="PTHR30404">
    <property type="entry name" value="N-ACETYLMURAMOYL-L-ALANINE AMIDASE"/>
    <property type="match status" value="1"/>
</dbReference>
<name>Q30SN0_SULDN</name>
<dbReference type="STRING" id="326298.Suden_0722"/>
<dbReference type="Pfam" id="PF01520">
    <property type="entry name" value="Amidase_3"/>
    <property type="match status" value="1"/>
</dbReference>
<dbReference type="eggNOG" id="COG0860">
    <property type="taxonomic scope" value="Bacteria"/>
</dbReference>
<dbReference type="Proteomes" id="UP000002714">
    <property type="component" value="Chromosome"/>
</dbReference>
<dbReference type="SMART" id="SM00646">
    <property type="entry name" value="Ami_3"/>
    <property type="match status" value="1"/>
</dbReference>
<evidence type="ECO:0000259" key="4">
    <source>
        <dbReference type="SMART" id="SM00646"/>
    </source>
</evidence>
<gene>
    <name evidence="5" type="ordered locus">Suden_0722</name>
</gene>
<sequence length="469" mass="52938">MIKPFLLLLSFFIASGLFANSEILKRAQKQMQSGSTSEIFRAYNDYKSLYLHSMVEDDYELKTECLDGIVKSGNRLSIDVSKYEAELKSLSKTNYNKPEPKANKKTKHIEEIHVETLAKLKSTSWRGETLLIDFDKSISGEQINYFTLHDNRKSKYRYVFDIKTTMLTSSHNINKNSVANIKIAQFNPTTLRLVIENNSPLKITYNVNNSALEIALNTEGVTVIAEKKVQEKNIYDKSIQSTKYNNKTIVIDPGHGGTDPGAIGHKGYREKIIVFNISKELENILRVRGYKVLMTRKDDTFVKLSKRTEFANDKKADIFVSIHANAVPAANAQNVHGIECYFLSPSRSERAKKAAAQENSADMSDMNMYGKDSYLNLLNHHNILASNKLAIDLQRGMLGLLNQKYSDVKDGGVREGPFWVLVGAQMPSVLVEVGFISHPKEAERLVSNDYIKLIARGLADGIERYFTNN</sequence>
<proteinExistence type="predicted"/>
<evidence type="ECO:0000256" key="3">
    <source>
        <dbReference type="ARBA" id="ARBA00022801"/>
    </source>
</evidence>
<dbReference type="OrthoDB" id="9806267at2"/>
<accession>Q30SN0</accession>
<evidence type="ECO:0000256" key="1">
    <source>
        <dbReference type="ARBA" id="ARBA00001561"/>
    </source>
</evidence>
<dbReference type="KEGG" id="tdn:Suden_0722"/>